<accession>A0A1M6DKK3</accession>
<dbReference type="Proteomes" id="UP000184231">
    <property type="component" value="Unassembled WGS sequence"/>
</dbReference>
<sequence length="47" mass="5439">MEKIYSENQSKCKLTKANSETIAFLMSYSKSLQIVECNNMQFESNLN</sequence>
<dbReference type="AlphaFoldDB" id="A0A1M6DKK3"/>
<keyword evidence="2" id="KW-1185">Reference proteome</keyword>
<gene>
    <name evidence="1" type="ORF">SAMN04487911_10548</name>
</gene>
<evidence type="ECO:0000313" key="1">
    <source>
        <dbReference type="EMBL" id="SHI73745.1"/>
    </source>
</evidence>
<evidence type="ECO:0000313" key="2">
    <source>
        <dbReference type="Proteomes" id="UP000184231"/>
    </source>
</evidence>
<proteinExistence type="predicted"/>
<organism evidence="1 2">
    <name type="scientific">Arenibacter nanhaiticus</name>
    <dbReference type="NCBI Taxonomy" id="558155"/>
    <lineage>
        <taxon>Bacteria</taxon>
        <taxon>Pseudomonadati</taxon>
        <taxon>Bacteroidota</taxon>
        <taxon>Flavobacteriia</taxon>
        <taxon>Flavobacteriales</taxon>
        <taxon>Flavobacteriaceae</taxon>
        <taxon>Arenibacter</taxon>
    </lineage>
</organism>
<dbReference type="EMBL" id="FQYX01000005">
    <property type="protein sequence ID" value="SHI73745.1"/>
    <property type="molecule type" value="Genomic_DNA"/>
</dbReference>
<protein>
    <submittedName>
        <fullName evidence="1">Uncharacterized protein</fullName>
    </submittedName>
</protein>
<name>A0A1M6DKK3_9FLAO</name>
<reference evidence="2" key="1">
    <citation type="submission" date="2016-11" db="EMBL/GenBank/DDBJ databases">
        <authorList>
            <person name="Varghese N."/>
            <person name="Submissions S."/>
        </authorList>
    </citation>
    <scope>NUCLEOTIDE SEQUENCE [LARGE SCALE GENOMIC DNA]</scope>
    <source>
        <strain evidence="2">CGMCC 1.8863</strain>
    </source>
</reference>